<keyword evidence="2" id="KW-1185">Reference proteome</keyword>
<comment type="caution">
    <text evidence="1">The sequence shown here is derived from an EMBL/GenBank/DDBJ whole genome shotgun (WGS) entry which is preliminary data.</text>
</comment>
<sequence>QAKLANLIRQLQTVINELKKGTYLDALCGDLEISYKLVQGLSGKEYNGELLDIIF</sequence>
<dbReference type="Proteomes" id="UP000789366">
    <property type="component" value="Unassembled WGS sequence"/>
</dbReference>
<accession>A0ACA9RLM1</accession>
<reference evidence="1" key="1">
    <citation type="submission" date="2021-06" db="EMBL/GenBank/DDBJ databases">
        <authorList>
            <person name="Kallberg Y."/>
            <person name="Tangrot J."/>
            <person name="Rosling A."/>
        </authorList>
    </citation>
    <scope>NUCLEOTIDE SEQUENCE</scope>
    <source>
        <strain evidence="1">28 12/20/2015</strain>
    </source>
</reference>
<organism evidence="1 2">
    <name type="scientific">Cetraspora pellucida</name>
    <dbReference type="NCBI Taxonomy" id="1433469"/>
    <lineage>
        <taxon>Eukaryota</taxon>
        <taxon>Fungi</taxon>
        <taxon>Fungi incertae sedis</taxon>
        <taxon>Mucoromycota</taxon>
        <taxon>Glomeromycotina</taxon>
        <taxon>Glomeromycetes</taxon>
        <taxon>Diversisporales</taxon>
        <taxon>Gigasporaceae</taxon>
        <taxon>Cetraspora</taxon>
    </lineage>
</organism>
<name>A0ACA9RLM1_9GLOM</name>
<dbReference type="EMBL" id="CAJVPW010076537">
    <property type="protein sequence ID" value="CAG8798038.1"/>
    <property type="molecule type" value="Genomic_DNA"/>
</dbReference>
<evidence type="ECO:0000313" key="2">
    <source>
        <dbReference type="Proteomes" id="UP000789366"/>
    </source>
</evidence>
<feature type="non-terminal residue" evidence="1">
    <location>
        <position position="1"/>
    </location>
</feature>
<feature type="non-terminal residue" evidence="1">
    <location>
        <position position="55"/>
    </location>
</feature>
<protein>
    <submittedName>
        <fullName evidence="1">8013_t:CDS:1</fullName>
    </submittedName>
</protein>
<gene>
    <name evidence="1" type="ORF">SPELUC_LOCUS17804</name>
</gene>
<proteinExistence type="predicted"/>
<evidence type="ECO:0000313" key="1">
    <source>
        <dbReference type="EMBL" id="CAG8798038.1"/>
    </source>
</evidence>